<sequence>MNGGSRPVALRTSDGFEKFDLDDPEDDPWAEELGWFPSEYELEKDITNSEPLRLLLIELRRSESKELIIL</sequence>
<keyword evidence="2" id="KW-1185">Reference proteome</keyword>
<protein>
    <submittedName>
        <fullName evidence="1">(pine wood nematode) hypothetical protein</fullName>
    </submittedName>
</protein>
<gene>
    <name evidence="1" type="ORF">BXYJ_LOCUS15141</name>
</gene>
<dbReference type="AlphaFoldDB" id="A0A7I8X2R5"/>
<comment type="caution">
    <text evidence="1">The sequence shown here is derived from an EMBL/GenBank/DDBJ whole genome shotgun (WGS) entry which is preliminary data.</text>
</comment>
<evidence type="ECO:0000313" key="2">
    <source>
        <dbReference type="Proteomes" id="UP000659654"/>
    </source>
</evidence>
<dbReference type="Proteomes" id="UP000582659">
    <property type="component" value="Unassembled WGS sequence"/>
</dbReference>
<dbReference type="EMBL" id="CAJFCV020000006">
    <property type="protein sequence ID" value="CAG9131205.1"/>
    <property type="molecule type" value="Genomic_DNA"/>
</dbReference>
<accession>A0A7I8X2R5</accession>
<proteinExistence type="predicted"/>
<evidence type="ECO:0000313" key="1">
    <source>
        <dbReference type="EMBL" id="CAD5235050.1"/>
    </source>
</evidence>
<dbReference type="SMR" id="A0A7I8X2R5"/>
<dbReference type="Proteomes" id="UP000659654">
    <property type="component" value="Unassembled WGS sequence"/>
</dbReference>
<dbReference type="EMBL" id="CAJFDI010000006">
    <property type="protein sequence ID" value="CAD5235050.1"/>
    <property type="molecule type" value="Genomic_DNA"/>
</dbReference>
<name>A0A7I8X2R5_BURXY</name>
<reference evidence="1" key="1">
    <citation type="submission" date="2020-09" db="EMBL/GenBank/DDBJ databases">
        <authorList>
            <person name="Kikuchi T."/>
        </authorList>
    </citation>
    <scope>NUCLEOTIDE SEQUENCE</scope>
    <source>
        <strain evidence="1">Ka4C1</strain>
    </source>
</reference>
<organism evidence="1 2">
    <name type="scientific">Bursaphelenchus xylophilus</name>
    <name type="common">Pinewood nematode worm</name>
    <name type="synonym">Aphelenchoides xylophilus</name>
    <dbReference type="NCBI Taxonomy" id="6326"/>
    <lineage>
        <taxon>Eukaryota</taxon>
        <taxon>Metazoa</taxon>
        <taxon>Ecdysozoa</taxon>
        <taxon>Nematoda</taxon>
        <taxon>Chromadorea</taxon>
        <taxon>Rhabditida</taxon>
        <taxon>Tylenchina</taxon>
        <taxon>Tylenchomorpha</taxon>
        <taxon>Aphelenchoidea</taxon>
        <taxon>Aphelenchoididae</taxon>
        <taxon>Bursaphelenchus</taxon>
    </lineage>
</organism>